<dbReference type="Pfam" id="PF14238">
    <property type="entry name" value="DUF4340"/>
    <property type="match status" value="1"/>
</dbReference>
<reference evidence="3 4" key="1">
    <citation type="journal article" date="2016" name="J. Microbiol.">
        <title>Dankookia rubra gen. nov., sp. nov., an alphaproteobacterium isolated from sediment of a shallow stream.</title>
        <authorList>
            <person name="Kim W.H."/>
            <person name="Kim D.H."/>
            <person name="Kang K."/>
            <person name="Ahn T.Y."/>
        </authorList>
    </citation>
    <scope>NUCLEOTIDE SEQUENCE [LARGE SCALE GENOMIC DNA]</scope>
    <source>
        <strain evidence="3 4">JCM30602</strain>
    </source>
</reference>
<dbReference type="AlphaFoldDB" id="A0A4R5QD67"/>
<feature type="signal peptide" evidence="1">
    <location>
        <begin position="1"/>
        <end position="19"/>
    </location>
</feature>
<evidence type="ECO:0000256" key="1">
    <source>
        <dbReference type="SAM" id="SignalP"/>
    </source>
</evidence>
<evidence type="ECO:0000259" key="2">
    <source>
        <dbReference type="Pfam" id="PF14238"/>
    </source>
</evidence>
<dbReference type="Proteomes" id="UP000295096">
    <property type="component" value="Unassembled WGS sequence"/>
</dbReference>
<evidence type="ECO:0000313" key="3">
    <source>
        <dbReference type="EMBL" id="TDH60856.1"/>
    </source>
</evidence>
<proteinExistence type="predicted"/>
<gene>
    <name evidence="3" type="ORF">E2C06_19735</name>
</gene>
<feature type="domain" description="DUF4340" evidence="2">
    <location>
        <begin position="71"/>
        <end position="252"/>
    </location>
</feature>
<protein>
    <submittedName>
        <fullName evidence="3">DUF4340 domain-containing protein</fullName>
    </submittedName>
</protein>
<accession>A0A4R5QD67</accession>
<dbReference type="RefSeq" id="WP_133290334.1">
    <property type="nucleotide sequence ID" value="NZ_SMSJ01000030.1"/>
</dbReference>
<feature type="chain" id="PRO_5020513949" evidence="1">
    <location>
        <begin position="20"/>
        <end position="344"/>
    </location>
</feature>
<dbReference type="EMBL" id="SMSJ01000030">
    <property type="protein sequence ID" value="TDH60856.1"/>
    <property type="molecule type" value="Genomic_DNA"/>
</dbReference>
<dbReference type="InterPro" id="IPR025641">
    <property type="entry name" value="DUF4340"/>
</dbReference>
<sequence>MNRRSLFLLASAAAVSVGAAVLLAPRRIDQPDIAPGSLAFPGLAERLQAAERIEVRKADATLVLTRQGDAWGLPDKGGYPVRAEKLREMLVGLTELRLAEARTADPGQHARLGVDDPGAPGSTALLLRVLDGTGAPLAELILGRRRVRTQGNVPESIYVRRPGESQAWLAEGRLAVDADPQLWLDRDIANLAAERIRRVDVRREGEPPLVLSRTDGDARLHVDQPADLPPAEEVALDEIARAFEYLTFLEVRPAAGLPGKPQGESRFGLTDGLAIQVAPSLDDGNVWIRLRAEGGEEAQRLNGRWSAWAFQVGVWKLKAFAPLAADLKPQETPSQAGTPAPPKP</sequence>
<comment type="caution">
    <text evidence="3">The sequence shown here is derived from an EMBL/GenBank/DDBJ whole genome shotgun (WGS) entry which is preliminary data.</text>
</comment>
<keyword evidence="4" id="KW-1185">Reference proteome</keyword>
<evidence type="ECO:0000313" key="4">
    <source>
        <dbReference type="Proteomes" id="UP000295096"/>
    </source>
</evidence>
<name>A0A4R5QD67_9PROT</name>
<dbReference type="OrthoDB" id="7359157at2"/>
<organism evidence="3 4">
    <name type="scientific">Dankookia rubra</name>
    <dbReference type="NCBI Taxonomy" id="1442381"/>
    <lineage>
        <taxon>Bacteria</taxon>
        <taxon>Pseudomonadati</taxon>
        <taxon>Pseudomonadota</taxon>
        <taxon>Alphaproteobacteria</taxon>
        <taxon>Acetobacterales</taxon>
        <taxon>Roseomonadaceae</taxon>
        <taxon>Dankookia</taxon>
    </lineage>
</organism>
<keyword evidence="1" id="KW-0732">Signal</keyword>